<dbReference type="Pfam" id="PF00176">
    <property type="entry name" value="SNF2-rel_dom"/>
    <property type="match status" value="1"/>
</dbReference>
<dbReference type="InterPro" id="IPR038718">
    <property type="entry name" value="SNF2-like_sf"/>
</dbReference>
<dbReference type="InterPro" id="IPR025451">
    <property type="entry name" value="DUF4211"/>
</dbReference>
<feature type="compositionally biased region" description="Low complexity" evidence="2">
    <location>
        <begin position="352"/>
        <end position="364"/>
    </location>
</feature>
<evidence type="ECO:0000256" key="2">
    <source>
        <dbReference type="SAM" id="MobiDB-lite"/>
    </source>
</evidence>
<evidence type="ECO:0008006" key="7">
    <source>
        <dbReference type="Google" id="ProtNLM"/>
    </source>
</evidence>
<dbReference type="GO" id="GO:0005524">
    <property type="term" value="F:ATP binding"/>
    <property type="evidence" value="ECO:0007669"/>
    <property type="project" value="InterPro"/>
</dbReference>
<organism evidence="5 6">
    <name type="scientific">Saprolegnia diclina (strain VS20)</name>
    <dbReference type="NCBI Taxonomy" id="1156394"/>
    <lineage>
        <taxon>Eukaryota</taxon>
        <taxon>Sar</taxon>
        <taxon>Stramenopiles</taxon>
        <taxon>Oomycota</taxon>
        <taxon>Saprolegniomycetes</taxon>
        <taxon>Saprolegniales</taxon>
        <taxon>Saprolegniaceae</taxon>
        <taxon>Saprolegnia</taxon>
    </lineage>
</organism>
<dbReference type="PANTHER" id="PTHR10799">
    <property type="entry name" value="SNF2/RAD54 HELICASE FAMILY"/>
    <property type="match status" value="1"/>
</dbReference>
<dbReference type="Gene3D" id="3.40.50.10810">
    <property type="entry name" value="Tandem AAA-ATPase domain"/>
    <property type="match status" value="1"/>
</dbReference>
<dbReference type="AlphaFoldDB" id="T0PW85"/>
<dbReference type="VEuPathDB" id="FungiDB:SDRG_15706"/>
<proteinExistence type="predicted"/>
<gene>
    <name evidence="5" type="ORF">SDRG_15706</name>
</gene>
<reference evidence="5 6" key="1">
    <citation type="submission" date="2012-04" db="EMBL/GenBank/DDBJ databases">
        <title>The Genome Sequence of Saprolegnia declina VS20.</title>
        <authorList>
            <consortium name="The Broad Institute Genome Sequencing Platform"/>
            <person name="Russ C."/>
            <person name="Nusbaum C."/>
            <person name="Tyler B."/>
            <person name="van West P."/>
            <person name="Dieguez-Uribeondo J."/>
            <person name="de Bruijn I."/>
            <person name="Tripathy S."/>
            <person name="Jiang R."/>
            <person name="Young S.K."/>
            <person name="Zeng Q."/>
            <person name="Gargeya S."/>
            <person name="Fitzgerald M."/>
            <person name="Haas B."/>
            <person name="Abouelleil A."/>
            <person name="Alvarado L."/>
            <person name="Arachchi H.M."/>
            <person name="Berlin A."/>
            <person name="Chapman S.B."/>
            <person name="Goldberg J."/>
            <person name="Griggs A."/>
            <person name="Gujja S."/>
            <person name="Hansen M."/>
            <person name="Howarth C."/>
            <person name="Imamovic A."/>
            <person name="Larimer J."/>
            <person name="McCowen C."/>
            <person name="Montmayeur A."/>
            <person name="Murphy C."/>
            <person name="Neiman D."/>
            <person name="Pearson M."/>
            <person name="Priest M."/>
            <person name="Roberts A."/>
            <person name="Saif S."/>
            <person name="Shea T."/>
            <person name="Sisk P."/>
            <person name="Sykes S."/>
            <person name="Wortman J."/>
            <person name="Nusbaum C."/>
            <person name="Birren B."/>
        </authorList>
    </citation>
    <scope>NUCLEOTIDE SEQUENCE [LARGE SCALE GENOMIC DNA]</scope>
    <source>
        <strain evidence="5 6">VS20</strain>
    </source>
</reference>
<evidence type="ECO:0000313" key="5">
    <source>
        <dbReference type="EMBL" id="EQC26461.1"/>
    </source>
</evidence>
<feature type="compositionally biased region" description="Polar residues" evidence="2">
    <location>
        <begin position="327"/>
        <end position="346"/>
    </location>
</feature>
<dbReference type="EMBL" id="JH767230">
    <property type="protein sequence ID" value="EQC26461.1"/>
    <property type="molecule type" value="Genomic_DNA"/>
</dbReference>
<evidence type="ECO:0000259" key="4">
    <source>
        <dbReference type="PROSITE" id="PS51194"/>
    </source>
</evidence>
<dbReference type="Pfam" id="PF00271">
    <property type="entry name" value="Helicase_C"/>
    <property type="match status" value="1"/>
</dbReference>
<dbReference type="STRING" id="1156394.T0PW85"/>
<dbReference type="GO" id="GO:0016787">
    <property type="term" value="F:hydrolase activity"/>
    <property type="evidence" value="ECO:0007669"/>
    <property type="project" value="UniProtKB-KW"/>
</dbReference>
<dbReference type="PROSITE" id="PS51192">
    <property type="entry name" value="HELICASE_ATP_BIND_1"/>
    <property type="match status" value="1"/>
</dbReference>
<keyword evidence="6" id="KW-1185">Reference proteome</keyword>
<dbReference type="InterPro" id="IPR014001">
    <property type="entry name" value="Helicase_ATP-bd"/>
</dbReference>
<dbReference type="SUPFAM" id="SSF52540">
    <property type="entry name" value="P-loop containing nucleoside triphosphate hydrolases"/>
    <property type="match status" value="2"/>
</dbReference>
<feature type="non-terminal residue" evidence="5">
    <location>
        <position position="1"/>
    </location>
</feature>
<protein>
    <recommendedName>
        <fullName evidence="7">Adenosinetriphosphatase</fullName>
    </recommendedName>
</protein>
<feature type="region of interest" description="Disordered" evidence="2">
    <location>
        <begin position="322"/>
        <end position="418"/>
    </location>
</feature>
<dbReference type="OrthoDB" id="5857104at2759"/>
<dbReference type="eggNOG" id="KOG0385">
    <property type="taxonomic scope" value="Eukaryota"/>
</dbReference>
<dbReference type="Gene3D" id="3.40.50.300">
    <property type="entry name" value="P-loop containing nucleotide triphosphate hydrolases"/>
    <property type="match status" value="1"/>
</dbReference>
<accession>T0PW85</accession>
<keyword evidence="1" id="KW-0378">Hydrolase</keyword>
<dbReference type="Pfam" id="PF13926">
    <property type="entry name" value="DUF4211"/>
    <property type="match status" value="1"/>
</dbReference>
<dbReference type="InterPro" id="IPR049730">
    <property type="entry name" value="SNF2/RAD54-like_C"/>
</dbReference>
<feature type="domain" description="Helicase ATP-binding" evidence="3">
    <location>
        <begin position="457"/>
        <end position="620"/>
    </location>
</feature>
<evidence type="ECO:0000313" key="6">
    <source>
        <dbReference type="Proteomes" id="UP000030762"/>
    </source>
</evidence>
<name>T0PW85_SAPDV</name>
<dbReference type="SMART" id="SM00490">
    <property type="entry name" value="HELICc"/>
    <property type="match status" value="1"/>
</dbReference>
<dbReference type="InterPro" id="IPR027417">
    <property type="entry name" value="P-loop_NTPase"/>
</dbReference>
<dbReference type="SMART" id="SM00487">
    <property type="entry name" value="DEXDc"/>
    <property type="match status" value="1"/>
</dbReference>
<evidence type="ECO:0000256" key="1">
    <source>
        <dbReference type="ARBA" id="ARBA00022801"/>
    </source>
</evidence>
<dbReference type="RefSeq" id="XP_008620107.1">
    <property type="nucleotide sequence ID" value="XM_008621885.1"/>
</dbReference>
<feature type="region of interest" description="Disordered" evidence="2">
    <location>
        <begin position="1"/>
        <end position="69"/>
    </location>
</feature>
<dbReference type="PROSITE" id="PS51194">
    <property type="entry name" value="HELICASE_CTER"/>
    <property type="match status" value="1"/>
</dbReference>
<dbReference type="GeneID" id="19956433"/>
<dbReference type="InParanoid" id="T0PW85"/>
<sequence length="1002" mass="113461">MGSQKHGPSRPILSAAVQASPPKPRRVTEYNVDDSSSTTQRKARNVLDSNSDVDKPATEVDSEEEKPASRLWPVLRGPIQRHWAIPKKKKEKMAMRFKPDDDEALAAASAEALVAASAESDAAMSRDRYEWFCIYMDYLEKCIMKPTFQANNRDEVFLEAEKQVERALRQRRDSVRGFHAWSDKLVDALEHCPRMRYVAEKSSSSCEACNHAQCIASMAVRFSGFRVGVSEYYKQGWSTHLLVWRKEPQMHIVVFLLCEVCFERVILYWFLHQSKFQWCETVLDMIFTADENKPSEDARKELHADMFRKLMEIERLADEFVKRDQQSKSQTIRNVQESASQASDWSIESRPGHSSPSAAPSGARQVRETSDDDNDDLLVEKSGAYSESRLDAPLAETTSMDSKKRRKREEQGPTKRHKVVDEASAVHVMAKMSFKQPSLLTGGTLRSHQLEGIQWMCNLYKDRRNGILADEMGLGKTVQVIGMIAQLKAQGVAGLFLIVAPLSTLTNWEREFKRFAPSIKCWLYHGSTTRLTMRKEAKPPFLVMITSYEVIKADAASLTTLGHVWEYVIVDEAHCLKSADNKLMVALKALKSKNRLLLTGTPLQNNLSELSNVLGFLSPDASHELEDVQSLFLSDDAKAEANDIISKQDVLNNHEKSQAVSKLREILQPFMLRRLKRDVLTDLPSKTEIVVYCAMTELQERYNKLLVDRALIPELQKMHGKHNPSMRAESAKNLAMQMRKCCNHPFLFDECTNANGDIVTDESLIETSGKMIVLDKMLTRLLAAKHKVLIFSQMTAVLDILEDFMTLRSYTFCRLDGNVHFGDRQRLMDMFNDPKRELQIFLLSTRAGGVGINLTGADTVIFYDSDWNPHADCQAQDRCYRIGQTKDVAVYRLIVENSFENRMIKRANAKRMLERVVLSGGAFSSQNLEETCLSMEELNELLKEDIAIQKEATGGITDTELDTICNRDVVVDAFVNMTKTGVAPSTTGYYVVQNADVAGMKL</sequence>
<feature type="domain" description="Helicase C-terminal" evidence="4">
    <location>
        <begin position="773"/>
        <end position="939"/>
    </location>
</feature>
<dbReference type="Proteomes" id="UP000030762">
    <property type="component" value="Unassembled WGS sequence"/>
</dbReference>
<dbReference type="InterPro" id="IPR001650">
    <property type="entry name" value="Helicase_C-like"/>
</dbReference>
<dbReference type="CDD" id="cd18793">
    <property type="entry name" value="SF2_C_SNF"/>
    <property type="match status" value="1"/>
</dbReference>
<evidence type="ECO:0000259" key="3">
    <source>
        <dbReference type="PROSITE" id="PS51192"/>
    </source>
</evidence>
<dbReference type="InterPro" id="IPR000330">
    <property type="entry name" value="SNF2_N"/>
</dbReference>